<gene>
    <name evidence="5" type="ORF">SS37A_23540</name>
</gene>
<accession>A0ABN6VHM9</accession>
<keyword evidence="2" id="KW-0547">Nucleotide-binding</keyword>
<evidence type="ECO:0000313" key="6">
    <source>
        <dbReference type="Proteomes" id="UP001317629"/>
    </source>
</evidence>
<keyword evidence="1 5" id="KW-0436">Ligase</keyword>
<dbReference type="PROSITE" id="PS50862">
    <property type="entry name" value="AA_TRNA_LIGASE_II"/>
    <property type="match status" value="1"/>
</dbReference>
<keyword evidence="5" id="KW-0648">Protein biosynthesis</keyword>
<evidence type="ECO:0000256" key="1">
    <source>
        <dbReference type="ARBA" id="ARBA00022598"/>
    </source>
</evidence>
<dbReference type="PANTHER" id="PTHR42918:SF6">
    <property type="entry name" value="ELONGATION FACTOR P--(R)-BETA-LYSINE LIGASE"/>
    <property type="match status" value="1"/>
</dbReference>
<name>A0ABN6VHM9_9HYPH</name>
<dbReference type="NCBIfam" id="TIGR00462">
    <property type="entry name" value="genX"/>
    <property type="match status" value="1"/>
</dbReference>
<dbReference type="EMBL" id="AP027142">
    <property type="protein sequence ID" value="BDV34825.1"/>
    <property type="molecule type" value="Genomic_DNA"/>
</dbReference>
<keyword evidence="5" id="KW-0251">Elongation factor</keyword>
<keyword evidence="6" id="KW-1185">Reference proteome</keyword>
<reference evidence="5 6" key="1">
    <citation type="journal article" date="2023" name="Int. J. Syst. Evol. Microbiol.">
        <title>Methylocystis iwaonis sp. nov., a type II methane-oxidizing bacterium from surface soil of a rice paddy field in Japan, and emended description of the genus Methylocystis (ex Whittenbury et al. 1970) Bowman et al. 1993.</title>
        <authorList>
            <person name="Kaise H."/>
            <person name="Sawadogo J.B."/>
            <person name="Alam M.S."/>
            <person name="Ueno C."/>
            <person name="Dianou D."/>
            <person name="Shinjo R."/>
            <person name="Asakawa S."/>
        </authorList>
    </citation>
    <scope>NUCLEOTIDE SEQUENCE [LARGE SCALE GENOMIC DNA]</scope>
    <source>
        <strain evidence="5 6">SS37A-Re</strain>
    </source>
</reference>
<evidence type="ECO:0000256" key="3">
    <source>
        <dbReference type="ARBA" id="ARBA00022840"/>
    </source>
</evidence>
<dbReference type="GO" id="GO:0016874">
    <property type="term" value="F:ligase activity"/>
    <property type="evidence" value="ECO:0007669"/>
    <property type="project" value="UniProtKB-KW"/>
</dbReference>
<dbReference type="PANTHER" id="PTHR42918">
    <property type="entry name" value="LYSYL-TRNA SYNTHETASE"/>
    <property type="match status" value="1"/>
</dbReference>
<protein>
    <submittedName>
        <fullName evidence="5">Elongation factor P--(R)-beta-lysine ligase</fullName>
    </submittedName>
</protein>
<feature type="domain" description="Aminoacyl-transfer RNA synthetases class-II family profile" evidence="4">
    <location>
        <begin position="26"/>
        <end position="339"/>
    </location>
</feature>
<dbReference type="NCBIfam" id="NF006828">
    <property type="entry name" value="PRK09350.1"/>
    <property type="match status" value="1"/>
</dbReference>
<dbReference type="Pfam" id="PF00152">
    <property type="entry name" value="tRNA-synt_2"/>
    <property type="match status" value="1"/>
</dbReference>
<dbReference type="SUPFAM" id="SSF55681">
    <property type="entry name" value="Class II aaRS and biotin synthetases"/>
    <property type="match status" value="1"/>
</dbReference>
<dbReference type="InterPro" id="IPR004525">
    <property type="entry name" value="EpmA"/>
</dbReference>
<dbReference type="PRINTS" id="PR00982">
    <property type="entry name" value="TRNASYNTHLYS"/>
</dbReference>
<proteinExistence type="predicted"/>
<dbReference type="InterPro" id="IPR004364">
    <property type="entry name" value="Aa-tRNA-synt_II"/>
</dbReference>
<dbReference type="Gene3D" id="3.30.930.10">
    <property type="entry name" value="Bira Bifunctional Protein, Domain 2"/>
    <property type="match status" value="1"/>
</dbReference>
<organism evidence="5 6">
    <name type="scientific">Methylocystis iwaonis</name>
    <dbReference type="NCBI Taxonomy" id="2885079"/>
    <lineage>
        <taxon>Bacteria</taxon>
        <taxon>Pseudomonadati</taxon>
        <taxon>Pseudomonadota</taxon>
        <taxon>Alphaproteobacteria</taxon>
        <taxon>Hyphomicrobiales</taxon>
        <taxon>Methylocystaceae</taxon>
        <taxon>Methylocystis</taxon>
    </lineage>
</organism>
<dbReference type="InterPro" id="IPR006195">
    <property type="entry name" value="aa-tRNA-synth_II"/>
</dbReference>
<evidence type="ECO:0000313" key="5">
    <source>
        <dbReference type="EMBL" id="BDV34825.1"/>
    </source>
</evidence>
<dbReference type="GO" id="GO:0003746">
    <property type="term" value="F:translation elongation factor activity"/>
    <property type="evidence" value="ECO:0007669"/>
    <property type="project" value="UniProtKB-KW"/>
</dbReference>
<dbReference type="Proteomes" id="UP001317629">
    <property type="component" value="Chromosome"/>
</dbReference>
<keyword evidence="3" id="KW-0067">ATP-binding</keyword>
<dbReference type="InterPro" id="IPR018149">
    <property type="entry name" value="Lys-tRNA-synth_II_C"/>
</dbReference>
<evidence type="ECO:0000256" key="2">
    <source>
        <dbReference type="ARBA" id="ARBA00022741"/>
    </source>
</evidence>
<sequence>MTRVSPWWARDVYADRKPFLKARGAITVATRRFFEGEGFAEVETAALQVSGGNETHLTAFGTQMIGQDGARSQLYLHTSPEFACKKLLAAGEERIFTLARVFRNRERSALHHPEFTMLEWYRAGEPTLRIYEDCAGLMAAAARAAGTRDFSWRGRVCDPFAEPEIVTVCEAFATHASIDLEKLLGDREGLAKAAARDGIRVAEDDTWSDLFSKILSEKIEEKLGSERPTILTDYPASEAALACTRADDPRFADRFELYVCGVELANGFAELTDPAEQRARFEAQMAEKARIYGERYPIDEDFLEALGHMPPASGVALGFDRLVMLATGAERIEQVLWTPVAARGKA</sequence>
<dbReference type="InterPro" id="IPR045864">
    <property type="entry name" value="aa-tRNA-synth_II/BPL/LPL"/>
</dbReference>
<evidence type="ECO:0000259" key="4">
    <source>
        <dbReference type="PROSITE" id="PS50862"/>
    </source>
</evidence>
<dbReference type="RefSeq" id="WP_281928095.1">
    <property type="nucleotide sequence ID" value="NZ_AP027142.1"/>
</dbReference>